<evidence type="ECO:0000256" key="5">
    <source>
        <dbReference type="ARBA" id="ARBA00022723"/>
    </source>
</evidence>
<keyword evidence="4" id="KW-0548">Nucleotidyltransferase</keyword>
<gene>
    <name evidence="13" type="ORF">CF394_03005</name>
</gene>
<dbReference type="PANTHER" id="PTHR46173:SF1">
    <property type="entry name" value="CCA TRNA NUCLEOTIDYLTRANSFERASE 1, MITOCHONDRIAL"/>
    <property type="match status" value="1"/>
</dbReference>
<evidence type="ECO:0000259" key="11">
    <source>
        <dbReference type="Pfam" id="PF12627"/>
    </source>
</evidence>
<dbReference type="GO" id="GO:0000049">
    <property type="term" value="F:tRNA binding"/>
    <property type="evidence" value="ECO:0007669"/>
    <property type="project" value="TreeGrafter"/>
</dbReference>
<comment type="similarity">
    <text evidence="9">Belongs to the tRNA nucleotidyltransferase/poly(A) polymerase family.</text>
</comment>
<evidence type="ECO:0000313" key="14">
    <source>
        <dbReference type="Proteomes" id="UP000217065"/>
    </source>
</evidence>
<dbReference type="Pfam" id="PF13735">
    <property type="entry name" value="tRNA_NucTran2_2"/>
    <property type="match status" value="1"/>
</dbReference>
<protein>
    <submittedName>
        <fullName evidence="13">CCA tRNA nucleotidyltransferase</fullName>
    </submittedName>
</protein>
<name>A0A264W748_9BACL</name>
<evidence type="ECO:0000259" key="10">
    <source>
        <dbReference type="Pfam" id="PF01743"/>
    </source>
</evidence>
<feature type="domain" description="tRNA nucleotidyltransferase/poly(A) polymerase RNA and SrmB- binding" evidence="11">
    <location>
        <begin position="170"/>
        <end position="217"/>
    </location>
</feature>
<keyword evidence="7" id="KW-0460">Magnesium</keyword>
<evidence type="ECO:0000256" key="1">
    <source>
        <dbReference type="ARBA" id="ARBA00001946"/>
    </source>
</evidence>
<dbReference type="Gene3D" id="1.10.3090.10">
    <property type="entry name" value="cca-adding enzyme, domain 2"/>
    <property type="match status" value="1"/>
</dbReference>
<feature type="domain" description="Poly A polymerase head" evidence="10">
    <location>
        <begin position="22"/>
        <end position="142"/>
    </location>
</feature>
<organism evidence="13 14">
    <name type="scientific">Tetzosporium hominis</name>
    <dbReference type="NCBI Taxonomy" id="2020506"/>
    <lineage>
        <taxon>Bacteria</taxon>
        <taxon>Bacillati</taxon>
        <taxon>Bacillota</taxon>
        <taxon>Bacilli</taxon>
        <taxon>Bacillales</taxon>
        <taxon>Caryophanaceae</taxon>
        <taxon>Tetzosporium</taxon>
    </lineage>
</organism>
<dbReference type="AlphaFoldDB" id="A0A264W748"/>
<evidence type="ECO:0000256" key="6">
    <source>
        <dbReference type="ARBA" id="ARBA00022741"/>
    </source>
</evidence>
<dbReference type="Pfam" id="PF12627">
    <property type="entry name" value="PolyA_pol_RNAbd"/>
    <property type="match status" value="1"/>
</dbReference>
<evidence type="ECO:0000313" key="13">
    <source>
        <dbReference type="EMBL" id="OZS79406.1"/>
    </source>
</evidence>
<comment type="caution">
    <text evidence="13">The sequence shown here is derived from an EMBL/GenBank/DDBJ whole genome shotgun (WGS) entry which is preliminary data.</text>
</comment>
<dbReference type="InterPro" id="IPR050264">
    <property type="entry name" value="Bact_CCA-adding_enz_type3_sf"/>
</dbReference>
<dbReference type="GO" id="GO:0046872">
    <property type="term" value="F:metal ion binding"/>
    <property type="evidence" value="ECO:0007669"/>
    <property type="project" value="UniProtKB-KW"/>
</dbReference>
<dbReference type="GO" id="GO:0016779">
    <property type="term" value="F:nucleotidyltransferase activity"/>
    <property type="evidence" value="ECO:0007669"/>
    <property type="project" value="UniProtKB-KW"/>
</dbReference>
<dbReference type="PANTHER" id="PTHR46173">
    <property type="entry name" value="CCA TRNA NUCLEOTIDYLTRANSFERASE 1, MITOCHONDRIAL"/>
    <property type="match status" value="1"/>
</dbReference>
<evidence type="ECO:0000256" key="3">
    <source>
        <dbReference type="ARBA" id="ARBA00022694"/>
    </source>
</evidence>
<dbReference type="GO" id="GO:0008033">
    <property type="term" value="P:tRNA processing"/>
    <property type="evidence" value="ECO:0007669"/>
    <property type="project" value="UniProtKB-KW"/>
</dbReference>
<accession>A0A264W748</accession>
<evidence type="ECO:0000256" key="2">
    <source>
        <dbReference type="ARBA" id="ARBA00022679"/>
    </source>
</evidence>
<dbReference type="InterPro" id="IPR032810">
    <property type="entry name" value="CCA-adding_enz_C"/>
</dbReference>
<dbReference type="RefSeq" id="WP_094941787.1">
    <property type="nucleotide sequence ID" value="NZ_NOKQ01000134.1"/>
</dbReference>
<dbReference type="GO" id="GO:0000166">
    <property type="term" value="F:nucleotide binding"/>
    <property type="evidence" value="ECO:0007669"/>
    <property type="project" value="UniProtKB-KW"/>
</dbReference>
<dbReference type="Pfam" id="PF01743">
    <property type="entry name" value="PolyA_pol"/>
    <property type="match status" value="1"/>
</dbReference>
<dbReference type="SUPFAM" id="SSF81301">
    <property type="entry name" value="Nucleotidyltransferase"/>
    <property type="match status" value="1"/>
</dbReference>
<evidence type="ECO:0000256" key="9">
    <source>
        <dbReference type="RuleBase" id="RU003953"/>
    </source>
</evidence>
<dbReference type="OrthoDB" id="9805698at2"/>
<evidence type="ECO:0000256" key="8">
    <source>
        <dbReference type="ARBA" id="ARBA00022884"/>
    </source>
</evidence>
<reference evidence="13 14" key="1">
    <citation type="submission" date="2017-07" db="EMBL/GenBank/DDBJ databases">
        <title>Tetzosporium hominis gen.nov. sp.nov.</title>
        <authorList>
            <person name="Tetz G."/>
            <person name="Tetz V."/>
        </authorList>
    </citation>
    <scope>NUCLEOTIDE SEQUENCE [LARGE SCALE GENOMIC DNA]</scope>
    <source>
        <strain evidence="13 14">VT-49</strain>
    </source>
</reference>
<keyword evidence="8 9" id="KW-0694">RNA-binding</keyword>
<sequence>MKTRWPNAFAVLLKLEQAGYQAYVVGGAVRDHLLGLPIKDIDIATDAPPEEVMGLFTKTFATGIEHGTVTVVENGEAIEVTTFRVESQYVNHRRPEEVTFVRNLKDDLARRDYTINAMALSYRDELIDCFGGREDLLNQKIRAVGLAKERFEEDALRILRGIRLAAQLRFQIDGTTWEAMLATSHLLQHIAKERIKQEVGRVWTFSNPEYALNSLRNPCFHNVLPGNYQVLPVKVQPSLTEQHGWAWFHYFQTAHYEFPYSNVEKRLQAEVKKAMVKFQEVGWTYETILDTSDAALEVCFELLGSTTNFQSLDAMKQWVTKSPLRYSSDLEVSGKQLMQLVKRPPGPWIKEVNLELSKRILYGELQNDYSELEKWVKKHVQ</sequence>
<dbReference type="SUPFAM" id="SSF81891">
    <property type="entry name" value="Poly A polymerase C-terminal region-like"/>
    <property type="match status" value="1"/>
</dbReference>
<dbReference type="NCBIfam" id="NF009814">
    <property type="entry name" value="PRK13299.1"/>
    <property type="match status" value="1"/>
</dbReference>
<dbReference type="InterPro" id="IPR002646">
    <property type="entry name" value="PolA_pol_head_dom"/>
</dbReference>
<feature type="domain" description="CCA-adding enzyme C-terminal" evidence="12">
    <location>
        <begin position="260"/>
        <end position="376"/>
    </location>
</feature>
<proteinExistence type="inferred from homology"/>
<dbReference type="CDD" id="cd05398">
    <property type="entry name" value="NT_ClassII-CCAase"/>
    <property type="match status" value="1"/>
</dbReference>
<dbReference type="Gene3D" id="1.10.246.80">
    <property type="match status" value="1"/>
</dbReference>
<comment type="cofactor">
    <cofactor evidence="1">
        <name>Mg(2+)</name>
        <dbReference type="ChEBI" id="CHEBI:18420"/>
    </cofactor>
</comment>
<keyword evidence="3" id="KW-0819">tRNA processing</keyword>
<dbReference type="InterPro" id="IPR032828">
    <property type="entry name" value="PolyA_RNA-bd"/>
</dbReference>
<dbReference type="Gene3D" id="3.30.460.10">
    <property type="entry name" value="Beta Polymerase, domain 2"/>
    <property type="match status" value="1"/>
</dbReference>
<keyword evidence="6" id="KW-0547">Nucleotide-binding</keyword>
<dbReference type="EMBL" id="NOKQ01000134">
    <property type="protein sequence ID" value="OZS79406.1"/>
    <property type="molecule type" value="Genomic_DNA"/>
</dbReference>
<keyword evidence="5" id="KW-0479">Metal-binding</keyword>
<evidence type="ECO:0000259" key="12">
    <source>
        <dbReference type="Pfam" id="PF13735"/>
    </source>
</evidence>
<keyword evidence="14" id="KW-1185">Reference proteome</keyword>
<evidence type="ECO:0000256" key="7">
    <source>
        <dbReference type="ARBA" id="ARBA00022842"/>
    </source>
</evidence>
<keyword evidence="2 9" id="KW-0808">Transferase</keyword>
<evidence type="ECO:0000256" key="4">
    <source>
        <dbReference type="ARBA" id="ARBA00022695"/>
    </source>
</evidence>
<dbReference type="Proteomes" id="UP000217065">
    <property type="component" value="Unassembled WGS sequence"/>
</dbReference>
<dbReference type="InterPro" id="IPR043519">
    <property type="entry name" value="NT_sf"/>
</dbReference>